<dbReference type="PATRIC" id="fig|1235802.3.peg.2767"/>
<keyword evidence="6" id="KW-1185">Reference proteome</keyword>
<accession>N2ANT9</accession>
<evidence type="ECO:0000259" key="4">
    <source>
        <dbReference type="Pfam" id="PF03816"/>
    </source>
</evidence>
<dbReference type="NCBIfam" id="TIGR00350">
    <property type="entry name" value="lytR_cpsA_psr"/>
    <property type="match status" value="1"/>
</dbReference>
<dbReference type="STRING" id="1235802.C823_02617"/>
<dbReference type="Pfam" id="PF03816">
    <property type="entry name" value="LytR_cpsA_psr"/>
    <property type="match status" value="1"/>
</dbReference>
<dbReference type="HOGENOM" id="CLU_016455_1_1_9"/>
<feature type="domain" description="Cell envelope-related transcriptional attenuator" evidence="4">
    <location>
        <begin position="87"/>
        <end position="247"/>
    </location>
</feature>
<dbReference type="OrthoDB" id="27330at2"/>
<dbReference type="InterPro" id="IPR004474">
    <property type="entry name" value="LytR_CpsA_psr"/>
</dbReference>
<evidence type="ECO:0000313" key="6">
    <source>
        <dbReference type="Proteomes" id="UP000012589"/>
    </source>
</evidence>
<evidence type="ECO:0000256" key="1">
    <source>
        <dbReference type="ARBA" id="ARBA00006068"/>
    </source>
</evidence>
<gene>
    <name evidence="5" type="ORF">C823_02617</name>
</gene>
<protein>
    <recommendedName>
        <fullName evidence="4">Cell envelope-related transcriptional attenuator domain-containing protein</fullName>
    </recommendedName>
</protein>
<organism evidence="5 6">
    <name type="scientific">Eubacterium plexicaudatum ASF492</name>
    <dbReference type="NCBI Taxonomy" id="1235802"/>
    <lineage>
        <taxon>Bacteria</taxon>
        <taxon>Bacillati</taxon>
        <taxon>Bacillota</taxon>
        <taxon>Clostridia</taxon>
        <taxon>Eubacteriales</taxon>
        <taxon>Eubacteriaceae</taxon>
        <taxon>Eubacterium</taxon>
    </lineage>
</organism>
<dbReference type="PANTHER" id="PTHR33392">
    <property type="entry name" value="POLYISOPRENYL-TEICHOIC ACID--PEPTIDOGLYCAN TEICHOIC ACID TRANSFERASE TAGU"/>
    <property type="match status" value="1"/>
</dbReference>
<keyword evidence="3" id="KW-1133">Transmembrane helix</keyword>
<feature type="region of interest" description="Disordered" evidence="2">
    <location>
        <begin position="350"/>
        <end position="385"/>
    </location>
</feature>
<dbReference type="Gene3D" id="3.40.630.190">
    <property type="entry name" value="LCP protein"/>
    <property type="match status" value="1"/>
</dbReference>
<name>N2ANT9_9FIRM</name>
<evidence type="ECO:0000256" key="2">
    <source>
        <dbReference type="SAM" id="MobiDB-lite"/>
    </source>
</evidence>
<proteinExistence type="inferred from homology"/>
<dbReference type="AlphaFoldDB" id="N2ANT9"/>
<reference evidence="5 6" key="1">
    <citation type="journal article" date="2014" name="Genome Announc.">
        <title>Draft genome sequences of the altered schaedler flora, a defined bacterial community from gnotobiotic mice.</title>
        <authorList>
            <person name="Wannemuehler M.J."/>
            <person name="Overstreet A.M."/>
            <person name="Ward D.V."/>
            <person name="Phillips G.J."/>
        </authorList>
    </citation>
    <scope>NUCLEOTIDE SEQUENCE [LARGE SCALE GENOMIC DNA]</scope>
    <source>
        <strain evidence="5 6">ASF492</strain>
    </source>
</reference>
<comment type="caution">
    <text evidence="5">The sequence shown here is derived from an EMBL/GenBank/DDBJ whole genome shotgun (WGS) entry which is preliminary data.</text>
</comment>
<evidence type="ECO:0000256" key="3">
    <source>
        <dbReference type="SAM" id="Phobius"/>
    </source>
</evidence>
<dbReference type="InterPro" id="IPR050922">
    <property type="entry name" value="LytR/CpsA/Psr_CW_biosynth"/>
</dbReference>
<dbReference type="PANTHER" id="PTHR33392:SF6">
    <property type="entry name" value="POLYISOPRENYL-TEICHOIC ACID--PEPTIDOGLYCAN TEICHOIC ACID TRANSFERASE TAGU"/>
    <property type="match status" value="1"/>
</dbReference>
<dbReference type="EMBL" id="AQFT01000085">
    <property type="protein sequence ID" value="EMZ26124.1"/>
    <property type="molecule type" value="Genomic_DNA"/>
</dbReference>
<feature type="transmembrane region" description="Helical" evidence="3">
    <location>
        <begin position="12"/>
        <end position="33"/>
    </location>
</feature>
<comment type="similarity">
    <text evidence="1">Belongs to the LytR/CpsA/Psr (LCP) family.</text>
</comment>
<keyword evidence="3" id="KW-0812">Transmembrane</keyword>
<dbReference type="Proteomes" id="UP000012589">
    <property type="component" value="Unassembled WGS sequence"/>
</dbReference>
<sequence length="385" mass="42622">MSASKRKKKKHRIIIFTVEILLLLIALACLFVWSKFQKLDHQPNMIDTEDIVNQDMDQSVQEVLKGYTNIALFGLDNRSNGSFSAGNSDVIMIASINNDTKEVRLVSVFRDTFLNVSSDSTYNFRKANYAYNKGGAEEAVRMLNRNLDLDIQDYVVVDFQAVTEAIDLLGGVEVEIDAAEAKWMDFYINETAQVTGHEAHSITQPGVYTLDGVQATSYCRIRYTAGDDFKRAQRQREIISKMVEKAKQSDLLTINKIIDSVLDDISTNFTPGEMVSLASQLMNYELADTTGFPFRLTTASLSKKGSVVVPCDLVTNVTDLHKYLFNDYNYIPSNTVTSFSQAIVTETGKGVDDAEGTGVEADNYTDAGQAGTEQSGTTVSDTLAE</sequence>
<feature type="compositionally biased region" description="Polar residues" evidence="2">
    <location>
        <begin position="371"/>
        <end position="385"/>
    </location>
</feature>
<dbReference type="eggNOG" id="COG1316">
    <property type="taxonomic scope" value="Bacteria"/>
</dbReference>
<keyword evidence="3" id="KW-0472">Membrane</keyword>
<evidence type="ECO:0000313" key="5">
    <source>
        <dbReference type="EMBL" id="EMZ26124.1"/>
    </source>
</evidence>